<dbReference type="EMBL" id="CAJPEV010000331">
    <property type="protein sequence ID" value="CAG0884099.1"/>
    <property type="molecule type" value="Genomic_DNA"/>
</dbReference>
<dbReference type="EMBL" id="LR899848">
    <property type="protein sequence ID" value="CAD7242888.1"/>
    <property type="molecule type" value="Genomic_DNA"/>
</dbReference>
<accession>A0A7R8X865</accession>
<protein>
    <submittedName>
        <fullName evidence="2">Uncharacterized protein</fullName>
    </submittedName>
</protein>
<evidence type="ECO:0000313" key="2">
    <source>
        <dbReference type="EMBL" id="CAD7242888.1"/>
    </source>
</evidence>
<dbReference type="Proteomes" id="UP000677054">
    <property type="component" value="Unassembled WGS sequence"/>
</dbReference>
<organism evidence="2">
    <name type="scientific">Darwinula stevensoni</name>
    <dbReference type="NCBI Taxonomy" id="69355"/>
    <lineage>
        <taxon>Eukaryota</taxon>
        <taxon>Metazoa</taxon>
        <taxon>Ecdysozoa</taxon>
        <taxon>Arthropoda</taxon>
        <taxon>Crustacea</taxon>
        <taxon>Oligostraca</taxon>
        <taxon>Ostracoda</taxon>
        <taxon>Podocopa</taxon>
        <taxon>Podocopida</taxon>
        <taxon>Darwinulocopina</taxon>
        <taxon>Darwinuloidea</taxon>
        <taxon>Darwinulidae</taxon>
        <taxon>Darwinula</taxon>
    </lineage>
</organism>
<name>A0A7R8X865_9CRUS</name>
<keyword evidence="3" id="KW-1185">Reference proteome</keyword>
<reference evidence="2" key="1">
    <citation type="submission" date="2020-11" db="EMBL/GenBank/DDBJ databases">
        <authorList>
            <person name="Tran Van P."/>
        </authorList>
    </citation>
    <scope>NUCLEOTIDE SEQUENCE</scope>
</reference>
<feature type="region of interest" description="Disordered" evidence="1">
    <location>
        <begin position="1"/>
        <end position="33"/>
    </location>
</feature>
<gene>
    <name evidence="2" type="ORF">DSTB1V02_LOCUS2829</name>
</gene>
<feature type="compositionally biased region" description="Polar residues" evidence="1">
    <location>
        <begin position="1"/>
        <end position="10"/>
    </location>
</feature>
<proteinExistence type="predicted"/>
<evidence type="ECO:0000313" key="3">
    <source>
        <dbReference type="Proteomes" id="UP000677054"/>
    </source>
</evidence>
<sequence length="102" mass="11543">MNNVSPSSVRISFDRPRSWEGNPLGHPATNVTLSADDTRPGVLKIRVASFWFNDPKPVPTEGRTDLNMKDYDEASRFFMIAETIELFFSNADHQYLQVAVNP</sequence>
<dbReference type="AlphaFoldDB" id="A0A7R8X865"/>
<evidence type="ECO:0000256" key="1">
    <source>
        <dbReference type="SAM" id="MobiDB-lite"/>
    </source>
</evidence>